<proteinExistence type="predicted"/>
<evidence type="ECO:0000256" key="1">
    <source>
        <dbReference type="SAM" id="MobiDB-lite"/>
    </source>
</evidence>
<dbReference type="EMBL" id="AP029264">
    <property type="protein sequence ID" value="BFF94440.1"/>
    <property type="molecule type" value="Genomic_DNA"/>
</dbReference>
<reference evidence="3 4" key="1">
    <citation type="submission" date="2024-02" db="EMBL/GenBank/DDBJ databases">
        <title>A chromosome-level genome assembly of Drosophila madeirensis, a fruit fly species endemic to Madeira island.</title>
        <authorList>
            <person name="Tomihara K."/>
            <person name="Llopart A."/>
            <person name="Yamamoto D."/>
        </authorList>
    </citation>
    <scope>NUCLEOTIDE SEQUENCE [LARGE SCALE GENOMIC DNA]</scope>
    <source>
        <strain evidence="3 4">RF1</strain>
    </source>
</reference>
<keyword evidence="4" id="KW-1185">Reference proteome</keyword>
<keyword evidence="2" id="KW-0472">Membrane</keyword>
<dbReference type="AlphaFoldDB" id="A0AAU9FFG9"/>
<sequence length="258" mass="29023">MSYKSDEPSDTSSTEYDSDEEQLISTFKNKNFKSDSSVMIYPSRGRVTASGIVSTPCEENIEDRHLKAVLELPDLKERAAMSSMEGLYELSQRLAVTSPRLLPPKGVKDTGITYFNEAQPSEEETGEEEVEQPEEIADAGRGTSPLDQLQSVPTGKHFVRYRIYSSWSPTMKQKKPNRKLGKNWAKARFAAYMKSRLKELHQEPTAEATCQKVFKLMKQIVQSEVLQVILLLGVACLMSILFYGIDASVEESSKLLPR</sequence>
<keyword evidence="2" id="KW-1133">Transmembrane helix</keyword>
<feature type="compositionally biased region" description="Acidic residues" evidence="1">
    <location>
        <begin position="120"/>
        <end position="137"/>
    </location>
</feature>
<accession>A0AAU9FFG9</accession>
<feature type="region of interest" description="Disordered" evidence="1">
    <location>
        <begin position="118"/>
        <end position="148"/>
    </location>
</feature>
<protein>
    <submittedName>
        <fullName evidence="3">Uncharacterized protein</fullName>
    </submittedName>
</protein>
<evidence type="ECO:0000313" key="4">
    <source>
        <dbReference type="Proteomes" id="UP001500889"/>
    </source>
</evidence>
<gene>
    <name evidence="3" type="ORF">DMAD_12069</name>
</gene>
<dbReference type="Proteomes" id="UP001500889">
    <property type="component" value="Chromosome U"/>
</dbReference>
<name>A0AAU9FFG9_DROMD</name>
<keyword evidence="2" id="KW-0812">Transmembrane</keyword>
<organism evidence="3 4">
    <name type="scientific">Drosophila madeirensis</name>
    <name type="common">Fruit fly</name>
    <dbReference type="NCBI Taxonomy" id="30013"/>
    <lineage>
        <taxon>Eukaryota</taxon>
        <taxon>Metazoa</taxon>
        <taxon>Ecdysozoa</taxon>
        <taxon>Arthropoda</taxon>
        <taxon>Hexapoda</taxon>
        <taxon>Insecta</taxon>
        <taxon>Pterygota</taxon>
        <taxon>Neoptera</taxon>
        <taxon>Endopterygota</taxon>
        <taxon>Diptera</taxon>
        <taxon>Brachycera</taxon>
        <taxon>Muscomorpha</taxon>
        <taxon>Ephydroidea</taxon>
        <taxon>Drosophilidae</taxon>
        <taxon>Drosophila</taxon>
        <taxon>Sophophora</taxon>
    </lineage>
</organism>
<feature type="transmembrane region" description="Helical" evidence="2">
    <location>
        <begin position="225"/>
        <end position="245"/>
    </location>
</feature>
<evidence type="ECO:0000313" key="3">
    <source>
        <dbReference type="EMBL" id="BFF94440.1"/>
    </source>
</evidence>
<feature type="region of interest" description="Disordered" evidence="1">
    <location>
        <begin position="1"/>
        <end position="22"/>
    </location>
</feature>
<evidence type="ECO:0000256" key="2">
    <source>
        <dbReference type="SAM" id="Phobius"/>
    </source>
</evidence>